<dbReference type="RefSeq" id="XP_033397343.1">
    <property type="nucleotide sequence ID" value="XM_033543185.1"/>
</dbReference>
<dbReference type="GeneID" id="54300682"/>
<evidence type="ECO:0000313" key="3">
    <source>
        <dbReference type="Proteomes" id="UP000799438"/>
    </source>
</evidence>
<dbReference type="AlphaFoldDB" id="A0A6A6BGH6"/>
<dbReference type="EMBL" id="ML995486">
    <property type="protein sequence ID" value="KAF2141631.1"/>
    <property type="molecule type" value="Genomic_DNA"/>
</dbReference>
<feature type="compositionally biased region" description="Basic residues" evidence="1">
    <location>
        <begin position="156"/>
        <end position="166"/>
    </location>
</feature>
<name>A0A6A6BGH6_9PEZI</name>
<gene>
    <name evidence="2" type="ORF">K452DRAFT_308716</name>
</gene>
<proteinExistence type="predicted"/>
<dbReference type="Proteomes" id="UP000799438">
    <property type="component" value="Unassembled WGS sequence"/>
</dbReference>
<evidence type="ECO:0000313" key="2">
    <source>
        <dbReference type="EMBL" id="KAF2141631.1"/>
    </source>
</evidence>
<keyword evidence="3" id="KW-1185">Reference proteome</keyword>
<organism evidence="2 3">
    <name type="scientific">Aplosporella prunicola CBS 121167</name>
    <dbReference type="NCBI Taxonomy" id="1176127"/>
    <lineage>
        <taxon>Eukaryota</taxon>
        <taxon>Fungi</taxon>
        <taxon>Dikarya</taxon>
        <taxon>Ascomycota</taxon>
        <taxon>Pezizomycotina</taxon>
        <taxon>Dothideomycetes</taxon>
        <taxon>Dothideomycetes incertae sedis</taxon>
        <taxon>Botryosphaeriales</taxon>
        <taxon>Aplosporellaceae</taxon>
        <taxon>Aplosporella</taxon>
    </lineage>
</organism>
<feature type="compositionally biased region" description="Polar residues" evidence="1">
    <location>
        <begin position="16"/>
        <end position="32"/>
    </location>
</feature>
<sequence length="247" mass="27640">MRFSVPMPKARPRWQYVNNYSHPSQSHHNQPPATSPAKPAHSARPIYLPTHQPSQFPPSIPSRKPNLKSDMPKKGTRAIASASGKPQRPNRERRGEERRGEENARQQQQQQSSITNNDEAPKTSQQAANAPLHPPPPPTRTRTHTPTLYANAGNALRRKRKKPHTATHRDRETERERGEEGQARQDPSARREASDRLIPKGTERQNKTGSGEGGASRYQAPVSFSVCGMGKAMVWKKQANQASLLEQ</sequence>
<protein>
    <submittedName>
        <fullName evidence="2">Uncharacterized protein</fullName>
    </submittedName>
</protein>
<reference evidence="2" key="1">
    <citation type="journal article" date="2020" name="Stud. Mycol.">
        <title>101 Dothideomycetes genomes: a test case for predicting lifestyles and emergence of pathogens.</title>
        <authorList>
            <person name="Haridas S."/>
            <person name="Albert R."/>
            <person name="Binder M."/>
            <person name="Bloem J."/>
            <person name="Labutti K."/>
            <person name="Salamov A."/>
            <person name="Andreopoulos B."/>
            <person name="Baker S."/>
            <person name="Barry K."/>
            <person name="Bills G."/>
            <person name="Bluhm B."/>
            <person name="Cannon C."/>
            <person name="Castanera R."/>
            <person name="Culley D."/>
            <person name="Daum C."/>
            <person name="Ezra D."/>
            <person name="Gonzalez J."/>
            <person name="Henrissat B."/>
            <person name="Kuo A."/>
            <person name="Liang C."/>
            <person name="Lipzen A."/>
            <person name="Lutzoni F."/>
            <person name="Magnuson J."/>
            <person name="Mondo S."/>
            <person name="Nolan M."/>
            <person name="Ohm R."/>
            <person name="Pangilinan J."/>
            <person name="Park H.-J."/>
            <person name="Ramirez L."/>
            <person name="Alfaro M."/>
            <person name="Sun H."/>
            <person name="Tritt A."/>
            <person name="Yoshinaga Y."/>
            <person name="Zwiers L.-H."/>
            <person name="Turgeon B."/>
            <person name="Goodwin S."/>
            <person name="Spatafora J."/>
            <person name="Crous P."/>
            <person name="Grigoriev I."/>
        </authorList>
    </citation>
    <scope>NUCLEOTIDE SEQUENCE</scope>
    <source>
        <strain evidence="2">CBS 121167</strain>
    </source>
</reference>
<accession>A0A6A6BGH6</accession>
<feature type="compositionally biased region" description="Basic and acidic residues" evidence="1">
    <location>
        <begin position="89"/>
        <end position="104"/>
    </location>
</feature>
<evidence type="ECO:0000256" key="1">
    <source>
        <dbReference type="SAM" id="MobiDB-lite"/>
    </source>
</evidence>
<feature type="region of interest" description="Disordered" evidence="1">
    <location>
        <begin position="1"/>
        <end position="220"/>
    </location>
</feature>
<feature type="compositionally biased region" description="Polar residues" evidence="1">
    <location>
        <begin position="112"/>
        <end position="128"/>
    </location>
</feature>
<feature type="compositionally biased region" description="Basic and acidic residues" evidence="1">
    <location>
        <begin position="167"/>
        <end position="206"/>
    </location>
</feature>